<evidence type="ECO:0000256" key="4">
    <source>
        <dbReference type="ARBA" id="ARBA00023180"/>
    </source>
</evidence>
<dbReference type="InterPro" id="IPR043504">
    <property type="entry name" value="Peptidase_S1_PA_chymotrypsin"/>
</dbReference>
<evidence type="ECO:0000256" key="6">
    <source>
        <dbReference type="ARBA" id="ARBA00068096"/>
    </source>
</evidence>
<name>A0A9J6BPN1_POLVA</name>
<organism evidence="10 11">
    <name type="scientific">Polypedilum vanderplanki</name>
    <name type="common">Sleeping chironomid midge</name>
    <dbReference type="NCBI Taxonomy" id="319348"/>
    <lineage>
        <taxon>Eukaryota</taxon>
        <taxon>Metazoa</taxon>
        <taxon>Ecdysozoa</taxon>
        <taxon>Arthropoda</taxon>
        <taxon>Hexapoda</taxon>
        <taxon>Insecta</taxon>
        <taxon>Pterygota</taxon>
        <taxon>Neoptera</taxon>
        <taxon>Endopterygota</taxon>
        <taxon>Diptera</taxon>
        <taxon>Nematocera</taxon>
        <taxon>Chironomoidea</taxon>
        <taxon>Chironomidae</taxon>
        <taxon>Chironominae</taxon>
        <taxon>Polypedilum</taxon>
        <taxon>Polypedilum</taxon>
    </lineage>
</organism>
<dbReference type="Proteomes" id="UP001107558">
    <property type="component" value="Chromosome 3"/>
</dbReference>
<dbReference type="FunFam" id="2.40.10.10:FF:000038">
    <property type="entry name" value="Serine protease"/>
    <property type="match status" value="1"/>
</dbReference>
<dbReference type="PRINTS" id="PR00722">
    <property type="entry name" value="CHYMOTRYPSIN"/>
</dbReference>
<dbReference type="Gene3D" id="2.40.10.10">
    <property type="entry name" value="Trypsin-like serine proteases"/>
    <property type="match status" value="2"/>
</dbReference>
<sequence>MMMTLRSLVLLFVINLAIAQTNRELNRNIEAVFGLSNRGFDEIVESEPDGVLEVQPTQSPQFLNNNGRTCKCVPYYQCDNSKTQDTESRFYGEIDVRYNPESCQDVLDVCCPQENESKVPVTPPPLTLGPAHQPTKCGIRNPNGIDFTLTGNTNEAGFAEFPWMVALLSTRECLCGGSLIHPNVVLTGAHCVFNLTQNSLRVRAGEWDTQTTKERLPHQERNVNAIITHEEFNSRSLANDIALLILDRPFDLDQHIGVICLPPQGYIAQNHDCFASGWGKDVFGKAGKYSVILKKIELPMVDNYNCQESLRRTRLGKRFLLHDSFVCAGGQNQDTCQGDGGSPLVCPTGQDNQYMQTGAVSWGIGCHDAIPGVYTNIGAFRYWIDAHVQNYQFDTSVYTY</sequence>
<keyword evidence="11" id="KW-1185">Reference proteome</keyword>
<accession>A0A9J6BPN1</accession>
<evidence type="ECO:0000256" key="2">
    <source>
        <dbReference type="ARBA" id="ARBA00022525"/>
    </source>
</evidence>
<keyword evidence="8" id="KW-0732">Signal</keyword>
<dbReference type="SMART" id="SM00020">
    <property type="entry name" value="Tryp_SPc"/>
    <property type="match status" value="1"/>
</dbReference>
<dbReference type="Pfam" id="PF00089">
    <property type="entry name" value="Trypsin"/>
    <property type="match status" value="1"/>
</dbReference>
<dbReference type="InterPro" id="IPR001314">
    <property type="entry name" value="Peptidase_S1A"/>
</dbReference>
<dbReference type="InterPro" id="IPR041515">
    <property type="entry name" value="PPAF-2-like_Clip"/>
</dbReference>
<dbReference type="EMBL" id="JADBJN010000003">
    <property type="protein sequence ID" value="KAG5671371.1"/>
    <property type="molecule type" value="Genomic_DNA"/>
</dbReference>
<dbReference type="AlphaFoldDB" id="A0A9J6BPN1"/>
<protein>
    <recommendedName>
        <fullName evidence="6">Phenoloxidase-activating factor 2</fullName>
    </recommendedName>
    <alternativeName>
        <fullName evidence="7">Prophenoloxidase-activating factor II</fullName>
    </alternativeName>
</protein>
<keyword evidence="4" id="KW-0325">Glycoprotein</keyword>
<comment type="similarity">
    <text evidence="5">Belongs to the peptidase S1 family. CLIP subfamily.</text>
</comment>
<feature type="chain" id="PRO_5039918334" description="Phenoloxidase-activating factor 2" evidence="8">
    <location>
        <begin position="20"/>
        <end position="400"/>
    </location>
</feature>
<evidence type="ECO:0000256" key="3">
    <source>
        <dbReference type="ARBA" id="ARBA00023157"/>
    </source>
</evidence>
<dbReference type="GO" id="GO:0006508">
    <property type="term" value="P:proteolysis"/>
    <property type="evidence" value="ECO:0007669"/>
    <property type="project" value="InterPro"/>
</dbReference>
<evidence type="ECO:0000256" key="5">
    <source>
        <dbReference type="ARBA" id="ARBA00024195"/>
    </source>
</evidence>
<comment type="subcellular location">
    <subcellularLocation>
        <location evidence="1">Secreted</location>
    </subcellularLocation>
</comment>
<evidence type="ECO:0000313" key="11">
    <source>
        <dbReference type="Proteomes" id="UP001107558"/>
    </source>
</evidence>
<evidence type="ECO:0000313" key="10">
    <source>
        <dbReference type="EMBL" id="KAG5671371.1"/>
    </source>
</evidence>
<dbReference type="InterPro" id="IPR009003">
    <property type="entry name" value="Peptidase_S1_PA"/>
</dbReference>
<dbReference type="OrthoDB" id="6261922at2759"/>
<feature type="domain" description="Peptidase S1" evidence="9">
    <location>
        <begin position="149"/>
        <end position="389"/>
    </location>
</feature>
<dbReference type="SUPFAM" id="SSF50494">
    <property type="entry name" value="Trypsin-like serine proteases"/>
    <property type="match status" value="1"/>
</dbReference>
<dbReference type="CDD" id="cd00190">
    <property type="entry name" value="Tryp_SPc"/>
    <property type="match status" value="1"/>
</dbReference>
<dbReference type="GO" id="GO:0004252">
    <property type="term" value="F:serine-type endopeptidase activity"/>
    <property type="evidence" value="ECO:0007669"/>
    <property type="project" value="InterPro"/>
</dbReference>
<dbReference type="InterPro" id="IPR001254">
    <property type="entry name" value="Trypsin_dom"/>
</dbReference>
<proteinExistence type="inferred from homology"/>
<keyword evidence="3" id="KW-1015">Disulfide bond</keyword>
<dbReference type="GO" id="GO:0005576">
    <property type="term" value="C:extracellular region"/>
    <property type="evidence" value="ECO:0007669"/>
    <property type="project" value="UniProtKB-SubCell"/>
</dbReference>
<comment type="caution">
    <text evidence="10">The sequence shown here is derived from an EMBL/GenBank/DDBJ whole genome shotgun (WGS) entry which is preliminary data.</text>
</comment>
<reference evidence="10" key="1">
    <citation type="submission" date="2021-03" db="EMBL/GenBank/DDBJ databases">
        <title>Chromosome level genome of the anhydrobiotic midge Polypedilum vanderplanki.</title>
        <authorList>
            <person name="Yoshida Y."/>
            <person name="Kikawada T."/>
            <person name="Gusev O."/>
        </authorList>
    </citation>
    <scope>NUCLEOTIDE SEQUENCE</scope>
    <source>
        <strain evidence="10">NIAS01</strain>
        <tissue evidence="10">Whole body or cell culture</tissue>
    </source>
</reference>
<evidence type="ECO:0000256" key="1">
    <source>
        <dbReference type="ARBA" id="ARBA00004613"/>
    </source>
</evidence>
<keyword evidence="2" id="KW-0964">Secreted</keyword>
<dbReference type="PROSITE" id="PS50240">
    <property type="entry name" value="TRYPSIN_DOM"/>
    <property type="match status" value="1"/>
</dbReference>
<dbReference type="PANTHER" id="PTHR24256">
    <property type="entry name" value="TRYPTASE-RELATED"/>
    <property type="match status" value="1"/>
</dbReference>
<evidence type="ECO:0000256" key="8">
    <source>
        <dbReference type="SAM" id="SignalP"/>
    </source>
</evidence>
<gene>
    <name evidence="10" type="ORF">PVAND_001572</name>
</gene>
<dbReference type="Pfam" id="PF18322">
    <property type="entry name" value="CLIP_1"/>
    <property type="match status" value="1"/>
</dbReference>
<evidence type="ECO:0000259" key="9">
    <source>
        <dbReference type="PROSITE" id="PS50240"/>
    </source>
</evidence>
<evidence type="ECO:0000256" key="7">
    <source>
        <dbReference type="ARBA" id="ARBA00076468"/>
    </source>
</evidence>
<dbReference type="InterPro" id="IPR051487">
    <property type="entry name" value="Ser/Thr_Proteases_Immune/Dev"/>
</dbReference>
<feature type="signal peptide" evidence="8">
    <location>
        <begin position="1"/>
        <end position="19"/>
    </location>
</feature>